<accession>C1EIH0</accession>
<dbReference type="Pfam" id="PF21302">
    <property type="entry name" value="Zn_ribbon_RlmA"/>
    <property type="match status" value="1"/>
</dbReference>
<keyword evidence="4" id="KW-1185">Reference proteome</keyword>
<sequence>MSSPAMCLARARRSLVAAKRASSGSAPWNQPRVAAARRSPAARPHGASCAAVPRSDGAGLTPPAAETSSCFACPICAGAMIRRASSSSTGGGALACALGHSFDVAKDGHVNLMVGRGSRATGDTAEMLAARRRFLNAGHYTDASNVANALIARALDDFLTRDTGQGEDDREDSKTMAIQGDDVAITPRRRRIAANKRRSRAARPAPAAPPPPLVVDFGCGEGWWLSRAIDAATEAADAGIAPGKMKNKKIVFAALDASPAAARLAARILPPDVAEVAVADATGAATPLPLADASVSVALSVFAPRRPSELWRVLRPSGVVVVVSPGDDHLAELRERGTREALGVLDVAGNKRGAVAEAFVSVGFVAEAEERVAGSTALSLANLRDVVGMGPSAFHGTEESAAALEAFFEARAIAGEYGERRVRVTKSFVVQCFRKPLER</sequence>
<gene>
    <name evidence="3" type="ORF">MICPUN_64573</name>
</gene>
<dbReference type="eggNOG" id="ENOG502SFR3">
    <property type="taxonomic scope" value="Eukaryota"/>
</dbReference>
<dbReference type="InterPro" id="IPR029063">
    <property type="entry name" value="SAM-dependent_MTases_sf"/>
</dbReference>
<evidence type="ECO:0000259" key="2">
    <source>
        <dbReference type="Pfam" id="PF21302"/>
    </source>
</evidence>
<dbReference type="OMA" id="HHERPIT"/>
<dbReference type="AlphaFoldDB" id="C1EIH0"/>
<dbReference type="RefSeq" id="XP_002506422.1">
    <property type="nucleotide sequence ID" value="XM_002506376.1"/>
</dbReference>
<organism evidence="3 4">
    <name type="scientific">Micromonas commoda (strain RCC299 / NOUM17 / CCMP2709)</name>
    <name type="common">Picoplanktonic green alga</name>
    <dbReference type="NCBI Taxonomy" id="296587"/>
    <lineage>
        <taxon>Eukaryota</taxon>
        <taxon>Viridiplantae</taxon>
        <taxon>Chlorophyta</taxon>
        <taxon>Mamiellophyceae</taxon>
        <taxon>Mamiellales</taxon>
        <taxon>Mamiellaceae</taxon>
        <taxon>Micromonas</taxon>
    </lineage>
</organism>
<feature type="region of interest" description="Disordered" evidence="1">
    <location>
        <begin position="19"/>
        <end position="60"/>
    </location>
</feature>
<dbReference type="EMBL" id="CP001333">
    <property type="protein sequence ID" value="ACO67680.1"/>
    <property type="molecule type" value="Genomic_DNA"/>
</dbReference>
<dbReference type="SUPFAM" id="SSF53335">
    <property type="entry name" value="S-adenosyl-L-methionine-dependent methyltransferases"/>
    <property type="match status" value="1"/>
</dbReference>
<name>C1EIH0_MICCC</name>
<dbReference type="Gene3D" id="3.40.50.150">
    <property type="entry name" value="Vaccinia Virus protein VP39"/>
    <property type="match status" value="1"/>
</dbReference>
<feature type="compositionally biased region" description="Low complexity" evidence="1">
    <location>
        <begin position="31"/>
        <end position="44"/>
    </location>
</feature>
<evidence type="ECO:0000313" key="4">
    <source>
        <dbReference type="Proteomes" id="UP000002009"/>
    </source>
</evidence>
<protein>
    <recommendedName>
        <fullName evidence="2">23S rRNA (guanine(745)-N(1))-methyltransferase N-terminal domain-containing protein</fullName>
    </recommendedName>
</protein>
<dbReference type="GeneID" id="8249354"/>
<reference evidence="3 4" key="1">
    <citation type="journal article" date="2009" name="Science">
        <title>Green evolution and dynamic adaptations revealed by genomes of the marine picoeukaryotes Micromonas.</title>
        <authorList>
            <person name="Worden A.Z."/>
            <person name="Lee J.H."/>
            <person name="Mock T."/>
            <person name="Rouze P."/>
            <person name="Simmons M.P."/>
            <person name="Aerts A.L."/>
            <person name="Allen A.E."/>
            <person name="Cuvelier M.L."/>
            <person name="Derelle E."/>
            <person name="Everett M.V."/>
            <person name="Foulon E."/>
            <person name="Grimwood J."/>
            <person name="Gundlach H."/>
            <person name="Henrissat B."/>
            <person name="Napoli C."/>
            <person name="McDonald S.M."/>
            <person name="Parker M.S."/>
            <person name="Rombauts S."/>
            <person name="Salamov A."/>
            <person name="Von Dassow P."/>
            <person name="Badger J.H."/>
            <person name="Coutinho P.M."/>
            <person name="Demir E."/>
            <person name="Dubchak I."/>
            <person name="Gentemann C."/>
            <person name="Eikrem W."/>
            <person name="Gready J.E."/>
            <person name="John U."/>
            <person name="Lanier W."/>
            <person name="Lindquist E.A."/>
            <person name="Lucas S."/>
            <person name="Mayer K.F."/>
            <person name="Moreau H."/>
            <person name="Not F."/>
            <person name="Otillar R."/>
            <person name="Panaud O."/>
            <person name="Pangilinan J."/>
            <person name="Paulsen I."/>
            <person name="Piegu B."/>
            <person name="Poliakov A."/>
            <person name="Robbens S."/>
            <person name="Schmutz J."/>
            <person name="Toulza E."/>
            <person name="Wyss T."/>
            <person name="Zelensky A."/>
            <person name="Zhou K."/>
            <person name="Armbrust E.V."/>
            <person name="Bhattacharya D."/>
            <person name="Goodenough U.W."/>
            <person name="Van de Peer Y."/>
            <person name="Grigoriev I.V."/>
        </authorList>
    </citation>
    <scope>NUCLEOTIDE SEQUENCE [LARGE SCALE GENOMIC DNA]</scope>
    <source>
        <strain evidence="4">RCC299 / NOUM17</strain>
    </source>
</reference>
<evidence type="ECO:0000256" key="1">
    <source>
        <dbReference type="SAM" id="MobiDB-lite"/>
    </source>
</evidence>
<feature type="domain" description="23S rRNA (guanine(745)-N(1))-methyltransferase N-terminal" evidence="2">
    <location>
        <begin position="71"/>
        <end position="113"/>
    </location>
</feature>
<evidence type="ECO:0000313" key="3">
    <source>
        <dbReference type="EMBL" id="ACO67680.1"/>
    </source>
</evidence>
<dbReference type="OrthoDB" id="66144at2759"/>
<dbReference type="InterPro" id="IPR048647">
    <property type="entry name" value="RlmA_N"/>
</dbReference>
<dbReference type="Proteomes" id="UP000002009">
    <property type="component" value="Chromosome 15"/>
</dbReference>
<dbReference type="InParanoid" id="C1EIH0"/>
<proteinExistence type="predicted"/>
<dbReference type="KEGG" id="mis:MICPUN_64573"/>